<dbReference type="InterPro" id="IPR000086">
    <property type="entry name" value="NUDIX_hydrolase_dom"/>
</dbReference>
<dbReference type="PANTHER" id="PTHR43736">
    <property type="entry name" value="ADP-RIBOSE PYROPHOSPHATASE"/>
    <property type="match status" value="1"/>
</dbReference>
<sequence length="181" mass="20412">MSTEQSETGASTLHTSIPPDLEKYAITRAEFFKQNPQVDALAVGAVVYHKKRLLLIQRSASDRAFPNFWEIPGGGSEDSDETILHGVERELMEETGFKAKRFVKLVAQLEWNDKRPGRTSKWAKVNVEVEVEGIETDGDLEIVLAPKEHQAFVWATEEVVEEKRKDGTSLGIFSPREWTPT</sequence>
<dbReference type="Proteomes" id="UP000504636">
    <property type="component" value="Unplaced"/>
</dbReference>
<dbReference type="SUPFAM" id="SSF55811">
    <property type="entry name" value="Nudix"/>
    <property type="match status" value="1"/>
</dbReference>
<evidence type="ECO:0000256" key="1">
    <source>
        <dbReference type="ARBA" id="ARBA00022801"/>
    </source>
</evidence>
<accession>A0A6A6YAN6</accession>
<proteinExistence type="predicted"/>
<feature type="domain" description="Nudix hydrolase" evidence="2">
    <location>
        <begin position="38"/>
        <end position="181"/>
    </location>
</feature>
<reference evidence="5" key="2">
    <citation type="submission" date="2020-04" db="EMBL/GenBank/DDBJ databases">
        <authorList>
            <consortium name="NCBI Genome Project"/>
        </authorList>
    </citation>
    <scope>NUCLEOTIDE SEQUENCE</scope>
    <source>
        <strain evidence="5">CBS 304.34</strain>
    </source>
</reference>
<protein>
    <recommendedName>
        <fullName evidence="2">Nudix hydrolase domain-containing protein</fullName>
    </recommendedName>
</protein>
<dbReference type="AlphaFoldDB" id="A0A6A6YAN6"/>
<dbReference type="GeneID" id="54461691"/>
<gene>
    <name evidence="3 5" type="ORF">BDZ99DRAFT_466532</name>
</gene>
<dbReference type="PROSITE" id="PS00893">
    <property type="entry name" value="NUDIX_BOX"/>
    <property type="match status" value="1"/>
</dbReference>
<dbReference type="InterPro" id="IPR020084">
    <property type="entry name" value="NUDIX_hydrolase_CS"/>
</dbReference>
<dbReference type="InterPro" id="IPR015797">
    <property type="entry name" value="NUDIX_hydrolase-like_dom_sf"/>
</dbReference>
<evidence type="ECO:0000313" key="3">
    <source>
        <dbReference type="EMBL" id="KAF2805563.1"/>
    </source>
</evidence>
<evidence type="ECO:0000313" key="5">
    <source>
        <dbReference type="RefSeq" id="XP_033572527.1"/>
    </source>
</evidence>
<dbReference type="Gene3D" id="3.90.79.10">
    <property type="entry name" value="Nucleoside Triphosphate Pyrophosphohydrolase"/>
    <property type="match status" value="1"/>
</dbReference>
<dbReference type="OrthoDB" id="276276at2759"/>
<dbReference type="CDD" id="cd02883">
    <property type="entry name" value="NUDIX_Hydrolase"/>
    <property type="match status" value="1"/>
</dbReference>
<dbReference type="Pfam" id="PF00293">
    <property type="entry name" value="NUDIX"/>
    <property type="match status" value="1"/>
</dbReference>
<evidence type="ECO:0000259" key="2">
    <source>
        <dbReference type="PROSITE" id="PS51462"/>
    </source>
</evidence>
<keyword evidence="4" id="KW-1185">Reference proteome</keyword>
<dbReference type="RefSeq" id="XP_033572527.1">
    <property type="nucleotide sequence ID" value="XM_033720798.1"/>
</dbReference>
<evidence type="ECO:0000313" key="4">
    <source>
        <dbReference type="Proteomes" id="UP000504636"/>
    </source>
</evidence>
<reference evidence="5" key="3">
    <citation type="submission" date="2025-04" db="UniProtKB">
        <authorList>
            <consortium name="RefSeq"/>
        </authorList>
    </citation>
    <scope>IDENTIFICATION</scope>
    <source>
        <strain evidence="5">CBS 304.34</strain>
    </source>
</reference>
<organism evidence="3">
    <name type="scientific">Mytilinidion resinicola</name>
    <dbReference type="NCBI Taxonomy" id="574789"/>
    <lineage>
        <taxon>Eukaryota</taxon>
        <taxon>Fungi</taxon>
        <taxon>Dikarya</taxon>
        <taxon>Ascomycota</taxon>
        <taxon>Pezizomycotina</taxon>
        <taxon>Dothideomycetes</taxon>
        <taxon>Pleosporomycetidae</taxon>
        <taxon>Mytilinidiales</taxon>
        <taxon>Mytilinidiaceae</taxon>
        <taxon>Mytilinidion</taxon>
    </lineage>
</organism>
<dbReference type="PROSITE" id="PS51462">
    <property type="entry name" value="NUDIX"/>
    <property type="match status" value="1"/>
</dbReference>
<name>A0A6A6YAN6_9PEZI</name>
<dbReference type="PANTHER" id="PTHR43736:SF1">
    <property type="entry name" value="DIHYDRONEOPTERIN TRIPHOSPHATE DIPHOSPHATASE"/>
    <property type="match status" value="1"/>
</dbReference>
<reference evidence="3 5" key="1">
    <citation type="journal article" date="2020" name="Stud. Mycol.">
        <title>101 Dothideomycetes genomes: a test case for predicting lifestyles and emergence of pathogens.</title>
        <authorList>
            <person name="Haridas S."/>
            <person name="Albert R."/>
            <person name="Binder M."/>
            <person name="Bloem J."/>
            <person name="Labutti K."/>
            <person name="Salamov A."/>
            <person name="Andreopoulos B."/>
            <person name="Baker S."/>
            <person name="Barry K."/>
            <person name="Bills G."/>
            <person name="Bluhm B."/>
            <person name="Cannon C."/>
            <person name="Castanera R."/>
            <person name="Culley D."/>
            <person name="Daum C."/>
            <person name="Ezra D."/>
            <person name="Gonzalez J."/>
            <person name="Henrissat B."/>
            <person name="Kuo A."/>
            <person name="Liang C."/>
            <person name="Lipzen A."/>
            <person name="Lutzoni F."/>
            <person name="Magnuson J."/>
            <person name="Mondo S."/>
            <person name="Nolan M."/>
            <person name="Ohm R."/>
            <person name="Pangilinan J."/>
            <person name="Park H.-J."/>
            <person name="Ramirez L."/>
            <person name="Alfaro M."/>
            <person name="Sun H."/>
            <person name="Tritt A."/>
            <person name="Yoshinaga Y."/>
            <person name="Zwiers L.-H."/>
            <person name="Turgeon B."/>
            <person name="Goodwin S."/>
            <person name="Spatafora J."/>
            <person name="Crous P."/>
            <person name="Grigoriev I."/>
        </authorList>
    </citation>
    <scope>NUCLEOTIDE SEQUENCE</scope>
    <source>
        <strain evidence="3 5">CBS 304.34</strain>
    </source>
</reference>
<dbReference type="EMBL" id="MU003709">
    <property type="protein sequence ID" value="KAF2805563.1"/>
    <property type="molecule type" value="Genomic_DNA"/>
</dbReference>
<keyword evidence="1" id="KW-0378">Hydrolase</keyword>
<dbReference type="GO" id="GO:0016787">
    <property type="term" value="F:hydrolase activity"/>
    <property type="evidence" value="ECO:0007669"/>
    <property type="project" value="UniProtKB-KW"/>
</dbReference>